<dbReference type="Proteomes" id="UP000315842">
    <property type="component" value="Unassembled WGS sequence"/>
</dbReference>
<accession>A0A4Y3KBX9</accession>
<keyword evidence="2" id="KW-1185">Reference proteome</keyword>
<name>A0A4Y3KBX9_CELUD</name>
<proteinExistence type="predicted"/>
<protein>
    <submittedName>
        <fullName evidence="1">Uncharacterized protein</fullName>
    </submittedName>
</protein>
<evidence type="ECO:0000313" key="1">
    <source>
        <dbReference type="EMBL" id="GEA80505.1"/>
    </source>
</evidence>
<gene>
    <name evidence="1" type="ORF">CUD01_09490</name>
</gene>
<organism evidence="1 2">
    <name type="scientific">Cellulomonas uda</name>
    <dbReference type="NCBI Taxonomy" id="1714"/>
    <lineage>
        <taxon>Bacteria</taxon>
        <taxon>Bacillati</taxon>
        <taxon>Actinomycetota</taxon>
        <taxon>Actinomycetes</taxon>
        <taxon>Micrococcales</taxon>
        <taxon>Cellulomonadaceae</taxon>
        <taxon>Cellulomonas</taxon>
    </lineage>
</organism>
<dbReference type="EMBL" id="BJLP01000012">
    <property type="protein sequence ID" value="GEA80505.1"/>
    <property type="molecule type" value="Genomic_DNA"/>
</dbReference>
<sequence>MGPPPSVWHDDRRVAHRCRSTAAVAPVHGGGRVTVVVLPAPCGTHVTLTDTSGNLSTARRCGPRHTVRRAWSARMRAVVALARVARQVDAPVTRPHAAVRVAATTI</sequence>
<comment type="caution">
    <text evidence="1">The sequence shown here is derived from an EMBL/GenBank/DDBJ whole genome shotgun (WGS) entry which is preliminary data.</text>
</comment>
<evidence type="ECO:0000313" key="2">
    <source>
        <dbReference type="Proteomes" id="UP000315842"/>
    </source>
</evidence>
<reference evidence="1 2" key="1">
    <citation type="submission" date="2019-06" db="EMBL/GenBank/DDBJ databases">
        <title>Whole genome shotgun sequence of Cellulomonas uda NBRC 3747.</title>
        <authorList>
            <person name="Hosoyama A."/>
            <person name="Uohara A."/>
            <person name="Ohji S."/>
            <person name="Ichikawa N."/>
        </authorList>
    </citation>
    <scope>NUCLEOTIDE SEQUENCE [LARGE SCALE GENOMIC DNA]</scope>
    <source>
        <strain evidence="1 2">NBRC 3747</strain>
    </source>
</reference>
<dbReference type="AlphaFoldDB" id="A0A4Y3KBX9"/>